<organism evidence="2 3">
    <name type="scientific">Sporosarcina globispora</name>
    <name type="common">Bacillus globisporus</name>
    <dbReference type="NCBI Taxonomy" id="1459"/>
    <lineage>
        <taxon>Bacteria</taxon>
        <taxon>Bacillati</taxon>
        <taxon>Bacillota</taxon>
        <taxon>Bacilli</taxon>
        <taxon>Bacillales</taxon>
        <taxon>Caryophanaceae</taxon>
        <taxon>Sporosarcina</taxon>
    </lineage>
</organism>
<evidence type="ECO:0000313" key="2">
    <source>
        <dbReference type="EMBL" id="KON88595.1"/>
    </source>
</evidence>
<accession>A0A0M0GF99</accession>
<evidence type="ECO:0000313" key="3">
    <source>
        <dbReference type="Proteomes" id="UP000037109"/>
    </source>
</evidence>
<dbReference type="RefSeq" id="WP_053435972.1">
    <property type="nucleotide sequence ID" value="NZ_LGUF01000007.1"/>
</dbReference>
<proteinExistence type="predicted"/>
<comment type="caution">
    <text evidence="2">The sequence shown here is derived from an EMBL/GenBank/DDBJ whole genome shotgun (WGS) entry which is preliminary data.</text>
</comment>
<feature type="domain" description="MobA-like NTP transferase" evidence="1">
    <location>
        <begin position="5"/>
        <end position="164"/>
    </location>
</feature>
<dbReference type="Gene3D" id="3.90.550.10">
    <property type="entry name" value="Spore Coat Polysaccharide Biosynthesis Protein SpsA, Chain A"/>
    <property type="match status" value="1"/>
</dbReference>
<dbReference type="InterPro" id="IPR025877">
    <property type="entry name" value="MobA-like_NTP_Trfase"/>
</dbReference>
<dbReference type="Proteomes" id="UP000037109">
    <property type="component" value="Unassembled WGS sequence"/>
</dbReference>
<dbReference type="GO" id="GO:0016779">
    <property type="term" value="F:nucleotidyltransferase activity"/>
    <property type="evidence" value="ECO:0007669"/>
    <property type="project" value="UniProtKB-ARBA"/>
</dbReference>
<evidence type="ECO:0000259" key="1">
    <source>
        <dbReference type="Pfam" id="PF12804"/>
    </source>
</evidence>
<dbReference type="PANTHER" id="PTHR43777">
    <property type="entry name" value="MOLYBDENUM COFACTOR CYTIDYLYLTRANSFERASE"/>
    <property type="match status" value="1"/>
</dbReference>
<dbReference type="STRING" id="1459.AF332_18500"/>
<gene>
    <name evidence="2" type="ORF">AF332_18500</name>
</gene>
<dbReference type="CDD" id="cd04182">
    <property type="entry name" value="GT_2_like_f"/>
    <property type="match status" value="1"/>
</dbReference>
<name>A0A0M0GF99_SPOGL</name>
<protein>
    <recommendedName>
        <fullName evidence="1">MobA-like NTP transferase domain-containing protein</fullName>
    </recommendedName>
</protein>
<dbReference type="Pfam" id="PF12804">
    <property type="entry name" value="NTP_transf_3"/>
    <property type="match status" value="1"/>
</dbReference>
<dbReference type="InterPro" id="IPR029044">
    <property type="entry name" value="Nucleotide-diphossugar_trans"/>
</dbReference>
<dbReference type="AlphaFoldDB" id="A0A0M0GF99"/>
<dbReference type="PANTHER" id="PTHR43777:SF1">
    <property type="entry name" value="MOLYBDENUM COFACTOR CYTIDYLYLTRANSFERASE"/>
    <property type="match status" value="1"/>
</dbReference>
<keyword evidence="3" id="KW-1185">Reference proteome</keyword>
<dbReference type="OrthoDB" id="285216at2"/>
<dbReference type="EMBL" id="LGUF01000007">
    <property type="protein sequence ID" value="KON88595.1"/>
    <property type="molecule type" value="Genomic_DNA"/>
</dbReference>
<dbReference type="SUPFAM" id="SSF53448">
    <property type="entry name" value="Nucleotide-diphospho-sugar transferases"/>
    <property type="match status" value="1"/>
</dbReference>
<sequence>MAHTAILLAAGQSSRMGTLKGLLPWQGTTLFEHQLQNLRESVFSEIVVVLGYEAEKFLPTGKNYSAKIIINEHYQNGKCSSIIAGVSAAGKSTETILITSVDQPLQSAVTNKLAAALTKRPGLVAVPIHQGKRGHPILFSSQLRNDLLSIKEERMGLRHVIQENEKFLLEVPVENGQIHLNLNNQADYINALKK</sequence>
<dbReference type="PATRIC" id="fig|1459.3.peg.4074"/>
<reference evidence="3" key="1">
    <citation type="submission" date="2015-07" db="EMBL/GenBank/DDBJ databases">
        <title>Fjat-10036 dsm4.</title>
        <authorList>
            <person name="Liu B."/>
            <person name="Wang J."/>
            <person name="Zhu Y."/>
            <person name="Liu G."/>
            <person name="Chen Q."/>
            <person name="Chen Z."/>
            <person name="Lan J."/>
            <person name="Che J."/>
            <person name="Ge C."/>
            <person name="Shi H."/>
            <person name="Pan Z."/>
            <person name="Liu X."/>
        </authorList>
    </citation>
    <scope>NUCLEOTIDE SEQUENCE [LARGE SCALE GENOMIC DNA]</scope>
    <source>
        <strain evidence="3">DSM 4</strain>
    </source>
</reference>